<organism evidence="1 2">
    <name type="scientific">Dendryphion nanum</name>
    <dbReference type="NCBI Taxonomy" id="256645"/>
    <lineage>
        <taxon>Eukaryota</taxon>
        <taxon>Fungi</taxon>
        <taxon>Dikarya</taxon>
        <taxon>Ascomycota</taxon>
        <taxon>Pezizomycotina</taxon>
        <taxon>Dothideomycetes</taxon>
        <taxon>Pleosporomycetidae</taxon>
        <taxon>Pleosporales</taxon>
        <taxon>Torulaceae</taxon>
        <taxon>Dendryphion</taxon>
    </lineage>
</organism>
<comment type="caution">
    <text evidence="1">The sequence shown here is derived from an EMBL/GenBank/DDBJ whole genome shotgun (WGS) entry which is preliminary data.</text>
</comment>
<proteinExistence type="predicted"/>
<dbReference type="OrthoDB" id="3724701at2759"/>
<name>A0A9P9IF36_9PLEO</name>
<accession>A0A9P9IF36</accession>
<reference evidence="1" key="1">
    <citation type="journal article" date="2021" name="Nat. Commun.">
        <title>Genetic determinants of endophytism in the Arabidopsis root mycobiome.</title>
        <authorList>
            <person name="Mesny F."/>
            <person name="Miyauchi S."/>
            <person name="Thiergart T."/>
            <person name="Pickel B."/>
            <person name="Atanasova L."/>
            <person name="Karlsson M."/>
            <person name="Huettel B."/>
            <person name="Barry K.W."/>
            <person name="Haridas S."/>
            <person name="Chen C."/>
            <person name="Bauer D."/>
            <person name="Andreopoulos W."/>
            <person name="Pangilinan J."/>
            <person name="LaButti K."/>
            <person name="Riley R."/>
            <person name="Lipzen A."/>
            <person name="Clum A."/>
            <person name="Drula E."/>
            <person name="Henrissat B."/>
            <person name="Kohler A."/>
            <person name="Grigoriev I.V."/>
            <person name="Martin F.M."/>
            <person name="Hacquard S."/>
        </authorList>
    </citation>
    <scope>NUCLEOTIDE SEQUENCE</scope>
    <source>
        <strain evidence="1">MPI-CAGE-CH-0243</strain>
    </source>
</reference>
<protein>
    <recommendedName>
        <fullName evidence="3">C2H2-type domain-containing protein</fullName>
    </recommendedName>
</protein>
<sequence length="329" mass="38049">MSDSGDSWEKSHYLSLTLWDIDLQFQKAKEAYEEWQTAKKRRSRARWGCFGSKREDDELAKALRLGRRVQELMEKGTEVFGHRFDRGDSICNSILSAQLLRVQHEIHVPLLDCAQHRPVMPIPFDDLLTAAKAVRRTCLHALRDQYARLQSPTSTPFLPPPRFSVRFCPLALRLQKDKSATFQTKKVRPHDRHDEREICSCCAIDIPVSQHSGLPQSRRLLFESHLASPENNPAANAKFACTSCYKTFDDSYGFLDHVFQKEIGSEHSCLRRWSLQVTFQQVFMESDPVLVEKSLKKSLKREVTRVRVRNKSRELENYAPRPLRVVNPG</sequence>
<dbReference type="PANTHER" id="PTHR42354">
    <property type="entry name" value="C2H2-TYPE DOMAIN-CONTAINING PROTEIN"/>
    <property type="match status" value="1"/>
</dbReference>
<gene>
    <name evidence="1" type="ORF">B0J11DRAFT_108419</name>
</gene>
<dbReference type="EMBL" id="JAGMWT010000014">
    <property type="protein sequence ID" value="KAH7117065.1"/>
    <property type="molecule type" value="Genomic_DNA"/>
</dbReference>
<evidence type="ECO:0000313" key="2">
    <source>
        <dbReference type="Proteomes" id="UP000700596"/>
    </source>
</evidence>
<dbReference type="AlphaFoldDB" id="A0A9P9IF36"/>
<keyword evidence="2" id="KW-1185">Reference proteome</keyword>
<dbReference type="PANTHER" id="PTHR42354:SF1">
    <property type="entry name" value="C2H2-TYPE DOMAIN-CONTAINING PROTEIN"/>
    <property type="match status" value="1"/>
</dbReference>
<dbReference type="Proteomes" id="UP000700596">
    <property type="component" value="Unassembled WGS sequence"/>
</dbReference>
<evidence type="ECO:0000313" key="1">
    <source>
        <dbReference type="EMBL" id="KAH7117065.1"/>
    </source>
</evidence>
<evidence type="ECO:0008006" key="3">
    <source>
        <dbReference type="Google" id="ProtNLM"/>
    </source>
</evidence>